<gene>
    <name evidence="2" type="ORF">CBI31_02765</name>
</gene>
<sequence length="149" mass="15684">MRFSMKLSHILLATSLLASSQWSVAAALISAKEAALPPAAGALATRGISRGPGIKLASPEADTPVASPFDFKVNFEPRGDAKIDPSSVKVVYMKSPFVDLTPRLKSAISANGIDFAKADVPPGTHTIRVTVKDSEGRETNSVLNLVVNK</sequence>
<name>A0A254Q330_9BURK</name>
<dbReference type="OrthoDB" id="8913498at2"/>
<keyword evidence="1" id="KW-0732">Signal</keyword>
<protein>
    <submittedName>
        <fullName evidence="2">Uncharacterized protein</fullName>
    </submittedName>
</protein>
<accession>A0A254Q330</accession>
<organism evidence="2 3">
    <name type="scientific">Polynucleobacter campilacus</name>
    <dbReference type="NCBI Taxonomy" id="1743163"/>
    <lineage>
        <taxon>Bacteria</taxon>
        <taxon>Pseudomonadati</taxon>
        <taxon>Pseudomonadota</taxon>
        <taxon>Betaproteobacteria</taxon>
        <taxon>Burkholderiales</taxon>
        <taxon>Burkholderiaceae</taxon>
        <taxon>Polynucleobacter</taxon>
    </lineage>
</organism>
<dbReference type="AlphaFoldDB" id="A0A254Q330"/>
<feature type="signal peptide" evidence="1">
    <location>
        <begin position="1"/>
        <end position="25"/>
    </location>
</feature>
<comment type="caution">
    <text evidence="2">The sequence shown here is derived from an EMBL/GenBank/DDBJ whole genome shotgun (WGS) entry which is preliminary data.</text>
</comment>
<evidence type="ECO:0000256" key="1">
    <source>
        <dbReference type="SAM" id="SignalP"/>
    </source>
</evidence>
<feature type="chain" id="PRO_5012490785" evidence="1">
    <location>
        <begin position="26"/>
        <end position="149"/>
    </location>
</feature>
<dbReference type="EMBL" id="NGUP01000001">
    <property type="protein sequence ID" value="OWS71251.1"/>
    <property type="molecule type" value="Genomic_DNA"/>
</dbReference>
<dbReference type="Proteomes" id="UP000197528">
    <property type="component" value="Unassembled WGS sequence"/>
</dbReference>
<evidence type="ECO:0000313" key="2">
    <source>
        <dbReference type="EMBL" id="OWS71251.1"/>
    </source>
</evidence>
<keyword evidence="3" id="KW-1185">Reference proteome</keyword>
<reference evidence="2 3" key="1">
    <citation type="submission" date="2017-05" db="EMBL/GenBank/DDBJ databases">
        <title>Genome of Polynucleobacter sp. MWH-Feld-100.</title>
        <authorList>
            <person name="Hahn M.W."/>
        </authorList>
    </citation>
    <scope>NUCLEOTIDE SEQUENCE [LARGE SCALE GENOMIC DNA]</scope>
    <source>
        <strain evidence="2 3">MWH-Feld-100</strain>
    </source>
</reference>
<evidence type="ECO:0000313" key="3">
    <source>
        <dbReference type="Proteomes" id="UP000197528"/>
    </source>
</evidence>
<proteinExistence type="predicted"/>